<feature type="transmembrane region" description="Helical" evidence="10">
    <location>
        <begin position="89"/>
        <end position="113"/>
    </location>
</feature>
<keyword evidence="8" id="KW-0594">Phospholipid biosynthesis</keyword>
<dbReference type="InterPro" id="IPR003811">
    <property type="entry name" value="G3P_acylTferase_PlsY"/>
</dbReference>
<comment type="caution">
    <text evidence="11">The sequence shown here is derived from an EMBL/GenBank/DDBJ whole genome shotgun (WGS) entry which is preliminary data.</text>
</comment>
<evidence type="ECO:0000256" key="6">
    <source>
        <dbReference type="ARBA" id="ARBA00023098"/>
    </source>
</evidence>
<evidence type="ECO:0000256" key="5">
    <source>
        <dbReference type="ARBA" id="ARBA00022989"/>
    </source>
</evidence>
<name>A0A7V2ZK03_9BACT</name>
<dbReference type="PANTHER" id="PTHR30309">
    <property type="entry name" value="INNER MEMBRANE PROTEIN YGIH"/>
    <property type="match status" value="1"/>
</dbReference>
<dbReference type="SMART" id="SM01207">
    <property type="entry name" value="G3P_acyltransf"/>
    <property type="match status" value="1"/>
</dbReference>
<keyword evidence="7 10" id="KW-0472">Membrane</keyword>
<feature type="transmembrane region" description="Helical" evidence="10">
    <location>
        <begin position="57"/>
        <end position="77"/>
    </location>
</feature>
<dbReference type="EMBL" id="DSUJ01000008">
    <property type="protein sequence ID" value="HFI91377.1"/>
    <property type="molecule type" value="Genomic_DNA"/>
</dbReference>
<dbReference type="PANTHER" id="PTHR30309:SF0">
    <property type="entry name" value="GLYCEROL-3-PHOSPHATE ACYLTRANSFERASE-RELATED"/>
    <property type="match status" value="1"/>
</dbReference>
<dbReference type="GO" id="GO:0005886">
    <property type="term" value="C:plasma membrane"/>
    <property type="evidence" value="ECO:0007669"/>
    <property type="project" value="InterPro"/>
</dbReference>
<organism evidence="11">
    <name type="scientific">Ignavibacterium album</name>
    <dbReference type="NCBI Taxonomy" id="591197"/>
    <lineage>
        <taxon>Bacteria</taxon>
        <taxon>Pseudomonadati</taxon>
        <taxon>Ignavibacteriota</taxon>
        <taxon>Ignavibacteria</taxon>
        <taxon>Ignavibacteriales</taxon>
        <taxon>Ignavibacteriaceae</taxon>
        <taxon>Ignavibacterium</taxon>
    </lineage>
</organism>
<keyword evidence="6" id="KW-0443">Lipid metabolism</keyword>
<evidence type="ECO:0000256" key="2">
    <source>
        <dbReference type="ARBA" id="ARBA00022516"/>
    </source>
</evidence>
<evidence type="ECO:0000256" key="8">
    <source>
        <dbReference type="ARBA" id="ARBA00023209"/>
    </source>
</evidence>
<accession>A0A7V2ZK03</accession>
<feature type="transmembrane region" description="Helical" evidence="10">
    <location>
        <begin position="149"/>
        <end position="165"/>
    </location>
</feature>
<sequence>MKKKGIDITVEGSGNVGAMNTYEVSKSKLIGFIVFVVDFLKGLLSVLLIKWLYSPEFIFPALALLFAVFSHCFNPWINFKGGRGLATAAGGSIILVPYLLFGWILIWVISFIYKKDILLSNILATPLSLMLVLGKPDLAAKYALNQPDVNLLILFSTSGLIIIFIKHIEPLKEIIQTYKSRGMKK</sequence>
<evidence type="ECO:0000256" key="1">
    <source>
        <dbReference type="ARBA" id="ARBA00022475"/>
    </source>
</evidence>
<gene>
    <name evidence="11" type="ORF">ENS31_07590</name>
</gene>
<reference evidence="11" key="1">
    <citation type="journal article" date="2020" name="mSystems">
        <title>Genome- and Community-Level Interaction Insights into Carbon Utilization and Element Cycling Functions of Hydrothermarchaeota in Hydrothermal Sediment.</title>
        <authorList>
            <person name="Zhou Z."/>
            <person name="Liu Y."/>
            <person name="Xu W."/>
            <person name="Pan J."/>
            <person name="Luo Z.H."/>
            <person name="Li M."/>
        </authorList>
    </citation>
    <scope>NUCLEOTIDE SEQUENCE [LARGE SCALE GENOMIC DNA]</scope>
    <source>
        <strain evidence="11">SpSt-479</strain>
    </source>
</reference>
<evidence type="ECO:0000256" key="10">
    <source>
        <dbReference type="SAM" id="Phobius"/>
    </source>
</evidence>
<keyword evidence="5 10" id="KW-1133">Transmembrane helix</keyword>
<keyword evidence="4 10" id="KW-0812">Transmembrane</keyword>
<evidence type="ECO:0000313" key="11">
    <source>
        <dbReference type="EMBL" id="HFI91377.1"/>
    </source>
</evidence>
<keyword evidence="1" id="KW-1003">Cell membrane</keyword>
<evidence type="ECO:0000256" key="3">
    <source>
        <dbReference type="ARBA" id="ARBA00022679"/>
    </source>
</evidence>
<keyword evidence="3 11" id="KW-0808">Transferase</keyword>
<dbReference type="GO" id="GO:0043772">
    <property type="term" value="F:acyl-phosphate glycerol-3-phosphate acyltransferase activity"/>
    <property type="evidence" value="ECO:0007669"/>
    <property type="project" value="InterPro"/>
</dbReference>
<feature type="transmembrane region" description="Helical" evidence="10">
    <location>
        <begin position="29"/>
        <end position="51"/>
    </location>
</feature>
<keyword evidence="11" id="KW-0012">Acyltransferase</keyword>
<evidence type="ECO:0000256" key="4">
    <source>
        <dbReference type="ARBA" id="ARBA00022692"/>
    </source>
</evidence>
<dbReference type="Pfam" id="PF02660">
    <property type="entry name" value="G3P_acyltransf"/>
    <property type="match status" value="1"/>
</dbReference>
<keyword evidence="9" id="KW-1208">Phospholipid metabolism</keyword>
<evidence type="ECO:0000256" key="9">
    <source>
        <dbReference type="ARBA" id="ARBA00023264"/>
    </source>
</evidence>
<dbReference type="AlphaFoldDB" id="A0A7V2ZK03"/>
<proteinExistence type="predicted"/>
<protein>
    <submittedName>
        <fullName evidence="11">Glycerol-3-phosphate acyltransferase</fullName>
    </submittedName>
</protein>
<keyword evidence="2" id="KW-0444">Lipid biosynthesis</keyword>
<dbReference type="GO" id="GO:0008654">
    <property type="term" value="P:phospholipid biosynthetic process"/>
    <property type="evidence" value="ECO:0007669"/>
    <property type="project" value="UniProtKB-KW"/>
</dbReference>
<evidence type="ECO:0000256" key="7">
    <source>
        <dbReference type="ARBA" id="ARBA00023136"/>
    </source>
</evidence>